<feature type="domain" description="Glycosyltransferase subfamily 4-like N-terminal" evidence="4">
    <location>
        <begin position="20"/>
        <end position="193"/>
    </location>
</feature>
<dbReference type="InterPro" id="IPR050194">
    <property type="entry name" value="Glycosyltransferase_grp1"/>
</dbReference>
<dbReference type="PANTHER" id="PTHR45947:SF3">
    <property type="entry name" value="SULFOQUINOVOSYL TRANSFERASE SQD2"/>
    <property type="match status" value="1"/>
</dbReference>
<dbReference type="SUPFAM" id="SSF53756">
    <property type="entry name" value="UDP-Glycosyltransferase/glycogen phosphorylase"/>
    <property type="match status" value="1"/>
</dbReference>
<dbReference type="PANTHER" id="PTHR45947">
    <property type="entry name" value="SULFOQUINOVOSYL TRANSFERASE SQD2"/>
    <property type="match status" value="1"/>
</dbReference>
<evidence type="ECO:0000256" key="2">
    <source>
        <dbReference type="ARBA" id="ARBA00022679"/>
    </source>
</evidence>
<dbReference type="GO" id="GO:1901137">
    <property type="term" value="P:carbohydrate derivative biosynthetic process"/>
    <property type="evidence" value="ECO:0007669"/>
    <property type="project" value="UniProtKB-ARBA"/>
</dbReference>
<evidence type="ECO:0000259" key="4">
    <source>
        <dbReference type="Pfam" id="PF13439"/>
    </source>
</evidence>
<protein>
    <submittedName>
        <fullName evidence="5">Glycosyltransferase family 4 protein</fullName>
    </submittedName>
</protein>
<accession>A0A5B8U9B8</accession>
<dbReference type="Proteomes" id="UP000321805">
    <property type="component" value="Chromosome"/>
</dbReference>
<dbReference type="InterPro" id="IPR001296">
    <property type="entry name" value="Glyco_trans_1"/>
</dbReference>
<evidence type="ECO:0000259" key="3">
    <source>
        <dbReference type="Pfam" id="PF00534"/>
    </source>
</evidence>
<name>A0A5B8U9B8_9ACTN</name>
<dbReference type="KEGG" id="bsol:FSW04_19715"/>
<keyword evidence="6" id="KW-1185">Reference proteome</keyword>
<dbReference type="EMBL" id="CP042430">
    <property type="protein sequence ID" value="QEC49577.1"/>
    <property type="molecule type" value="Genomic_DNA"/>
</dbReference>
<gene>
    <name evidence="5" type="ORF">FSW04_19715</name>
</gene>
<dbReference type="RefSeq" id="WP_146921942.1">
    <property type="nucleotide sequence ID" value="NZ_CP042430.1"/>
</dbReference>
<dbReference type="Pfam" id="PF00534">
    <property type="entry name" value="Glycos_transf_1"/>
    <property type="match status" value="1"/>
</dbReference>
<dbReference type="Pfam" id="PF13439">
    <property type="entry name" value="Glyco_transf_4"/>
    <property type="match status" value="1"/>
</dbReference>
<evidence type="ECO:0000313" key="6">
    <source>
        <dbReference type="Proteomes" id="UP000321805"/>
    </source>
</evidence>
<sequence>MLPDEPRVALVHDFLLDLRGGERVFLALCEMFPEADLFTAVYDPVGTEGRFAHRRVHTSFLQRLRPDATSFRRYLPLYPYAMEALDLSGYDLVLSSSSAWAHGVLPSENAVHVCYCHNPFRYAWNAREATLRGRGPIARAALGAVLSRWRQWDWIAAQRVDRYVANSETTRRRIARYFTREADVVHPPVEIERFAPGVPGEHYVVLSELMPHKRIELAVRAFGQLRRPLVIIGDGPDARRLQRLAGPTVRFTGRVSDAEVARLLATSRALVVTATEEFGIAAVEAQAAGRPVIALDEGGVTESVVEGRTGVFYESATPEALAEAVAAFDPLSVDPADCVANAQRFSADAFRAGILANVEQGLAAGPGPRGERRRPALGLALAGRRTAA</sequence>
<feature type="domain" description="Glycosyl transferase family 1" evidence="3">
    <location>
        <begin position="204"/>
        <end position="328"/>
    </location>
</feature>
<dbReference type="AlphaFoldDB" id="A0A5B8U9B8"/>
<keyword evidence="1" id="KW-0328">Glycosyltransferase</keyword>
<dbReference type="Gene3D" id="3.40.50.2000">
    <property type="entry name" value="Glycogen Phosphorylase B"/>
    <property type="match status" value="2"/>
</dbReference>
<dbReference type="InterPro" id="IPR028098">
    <property type="entry name" value="Glyco_trans_4-like_N"/>
</dbReference>
<reference evidence="5 6" key="1">
    <citation type="journal article" date="2018" name="J. Microbiol.">
        <title>Baekduia soli gen. nov., sp. nov., a novel bacterium isolated from the soil of Baekdu Mountain and proposal of a novel family name, Baekduiaceae fam. nov.</title>
        <authorList>
            <person name="An D.S."/>
            <person name="Siddiqi M.Z."/>
            <person name="Kim K.H."/>
            <person name="Yu H.S."/>
            <person name="Im W.T."/>
        </authorList>
    </citation>
    <scope>NUCLEOTIDE SEQUENCE [LARGE SCALE GENOMIC DNA]</scope>
    <source>
        <strain evidence="5 6">BR7-21</strain>
    </source>
</reference>
<dbReference type="GO" id="GO:0016757">
    <property type="term" value="F:glycosyltransferase activity"/>
    <property type="evidence" value="ECO:0007669"/>
    <property type="project" value="UniProtKB-KW"/>
</dbReference>
<keyword evidence="2 5" id="KW-0808">Transferase</keyword>
<evidence type="ECO:0000313" key="5">
    <source>
        <dbReference type="EMBL" id="QEC49577.1"/>
    </source>
</evidence>
<proteinExistence type="predicted"/>
<evidence type="ECO:0000256" key="1">
    <source>
        <dbReference type="ARBA" id="ARBA00022676"/>
    </source>
</evidence>
<organism evidence="5 6">
    <name type="scientific">Baekduia soli</name>
    <dbReference type="NCBI Taxonomy" id="496014"/>
    <lineage>
        <taxon>Bacteria</taxon>
        <taxon>Bacillati</taxon>
        <taxon>Actinomycetota</taxon>
        <taxon>Thermoleophilia</taxon>
        <taxon>Solirubrobacterales</taxon>
        <taxon>Baekduiaceae</taxon>
        <taxon>Baekduia</taxon>
    </lineage>
</organism>
<dbReference type="OrthoDB" id="9801573at2"/>